<dbReference type="Proteomes" id="UP001295794">
    <property type="component" value="Unassembled WGS sequence"/>
</dbReference>
<name>A0AAD2H632_9AGAR</name>
<gene>
    <name evidence="1" type="ORF">MYCIT1_LOCUS14362</name>
</gene>
<evidence type="ECO:0000313" key="1">
    <source>
        <dbReference type="EMBL" id="CAK5270178.1"/>
    </source>
</evidence>
<proteinExistence type="predicted"/>
<evidence type="ECO:0000313" key="2">
    <source>
        <dbReference type="Proteomes" id="UP001295794"/>
    </source>
</evidence>
<keyword evidence="2" id="KW-1185">Reference proteome</keyword>
<protein>
    <submittedName>
        <fullName evidence="1">Uncharacterized protein</fullName>
    </submittedName>
</protein>
<organism evidence="1 2">
    <name type="scientific">Mycena citricolor</name>
    <dbReference type="NCBI Taxonomy" id="2018698"/>
    <lineage>
        <taxon>Eukaryota</taxon>
        <taxon>Fungi</taxon>
        <taxon>Dikarya</taxon>
        <taxon>Basidiomycota</taxon>
        <taxon>Agaricomycotina</taxon>
        <taxon>Agaricomycetes</taxon>
        <taxon>Agaricomycetidae</taxon>
        <taxon>Agaricales</taxon>
        <taxon>Marasmiineae</taxon>
        <taxon>Mycenaceae</taxon>
        <taxon>Mycena</taxon>
    </lineage>
</organism>
<reference evidence="1" key="1">
    <citation type="submission" date="2023-11" db="EMBL/GenBank/DDBJ databases">
        <authorList>
            <person name="De Vega J J."/>
            <person name="De Vega J J."/>
        </authorList>
    </citation>
    <scope>NUCLEOTIDE SEQUENCE</scope>
</reference>
<sequence length="100" mass="10713">MNSRVGVSRTVSMAVQTCVIPQDTRCPSRGSKFERIAIGMTEGKTSVGIRGALYCRAPYDGSLAADFYKATGGVPPFPLLNSHHSAPARIHLAHATYTFS</sequence>
<accession>A0AAD2H632</accession>
<dbReference type="EMBL" id="CAVNYO010000159">
    <property type="protein sequence ID" value="CAK5270178.1"/>
    <property type="molecule type" value="Genomic_DNA"/>
</dbReference>
<comment type="caution">
    <text evidence="1">The sequence shown here is derived from an EMBL/GenBank/DDBJ whole genome shotgun (WGS) entry which is preliminary data.</text>
</comment>
<dbReference type="AlphaFoldDB" id="A0AAD2H632"/>